<dbReference type="RefSeq" id="WP_145345337.1">
    <property type="nucleotide sequence ID" value="NZ_CP036261.1"/>
</dbReference>
<feature type="region of interest" description="Disordered" evidence="1">
    <location>
        <begin position="133"/>
        <end position="195"/>
    </location>
</feature>
<sequence>MKKPATTKRRPFRIESLETRSMLASDGLSLDAGLIDHPARSLGTVDVRIADSVMTYEVFAARGFRSVPPSDARPDWHGNPQDAGPRDNVAGPQFTFVALPELRARLLQETQSSPNSPVKLQFDWHDSLWSGSMSIDSPGSKPLPVHVDPAPGSSDVTPDDSMPDLSAGSDGDSSSGSDEGGLHLGSEPSTATAPQTIDEASNSETLASIDQALLELADDNVDEVVDADASLIGREAATGETATWSESIRQRAATSSTGQRSFADDLRQIDAALLADLSGDLDSQFNELQTRRSWNAGSDRYGDALDRWIVQNSDLAQQLTRAVQNEMIDLTADTSSDLVGMSLSYGGLKMTQLFVEADGSGPADAEAESPSQIGLVFESMATHTRLASAVGVIAVASCLALRRRTEQPLGALPKP</sequence>
<feature type="compositionally biased region" description="Low complexity" evidence="1">
    <location>
        <begin position="164"/>
        <end position="177"/>
    </location>
</feature>
<gene>
    <name evidence="2" type="ORF">EC9_24250</name>
</gene>
<organism evidence="2 3">
    <name type="scientific">Rosistilla ulvae</name>
    <dbReference type="NCBI Taxonomy" id="1930277"/>
    <lineage>
        <taxon>Bacteria</taxon>
        <taxon>Pseudomonadati</taxon>
        <taxon>Planctomycetota</taxon>
        <taxon>Planctomycetia</taxon>
        <taxon>Pirellulales</taxon>
        <taxon>Pirellulaceae</taxon>
        <taxon>Rosistilla</taxon>
    </lineage>
</organism>
<keyword evidence="3" id="KW-1185">Reference proteome</keyword>
<dbReference type="AlphaFoldDB" id="A0A517M034"/>
<feature type="region of interest" description="Disordered" evidence="1">
    <location>
        <begin position="69"/>
        <end position="90"/>
    </location>
</feature>
<feature type="region of interest" description="Disordered" evidence="1">
    <location>
        <begin position="238"/>
        <end position="260"/>
    </location>
</feature>
<evidence type="ECO:0000313" key="2">
    <source>
        <dbReference type="EMBL" id="QDS88237.1"/>
    </source>
</evidence>
<protein>
    <submittedName>
        <fullName evidence="2">Uncharacterized protein</fullName>
    </submittedName>
</protein>
<proteinExistence type="predicted"/>
<evidence type="ECO:0000313" key="3">
    <source>
        <dbReference type="Proteomes" id="UP000319557"/>
    </source>
</evidence>
<evidence type="ECO:0000256" key="1">
    <source>
        <dbReference type="SAM" id="MobiDB-lite"/>
    </source>
</evidence>
<dbReference type="OrthoDB" id="265707at2"/>
<dbReference type="KEGG" id="ruv:EC9_24250"/>
<name>A0A517M034_9BACT</name>
<dbReference type="EMBL" id="CP036261">
    <property type="protein sequence ID" value="QDS88237.1"/>
    <property type="molecule type" value="Genomic_DNA"/>
</dbReference>
<accession>A0A517M034</accession>
<reference evidence="2 3" key="1">
    <citation type="submission" date="2019-02" db="EMBL/GenBank/DDBJ databases">
        <title>Deep-cultivation of Planctomycetes and their phenomic and genomic characterization uncovers novel biology.</title>
        <authorList>
            <person name="Wiegand S."/>
            <person name="Jogler M."/>
            <person name="Boedeker C."/>
            <person name="Pinto D."/>
            <person name="Vollmers J."/>
            <person name="Rivas-Marin E."/>
            <person name="Kohn T."/>
            <person name="Peeters S.H."/>
            <person name="Heuer A."/>
            <person name="Rast P."/>
            <person name="Oberbeckmann S."/>
            <person name="Bunk B."/>
            <person name="Jeske O."/>
            <person name="Meyerdierks A."/>
            <person name="Storesund J.E."/>
            <person name="Kallscheuer N."/>
            <person name="Luecker S."/>
            <person name="Lage O.M."/>
            <person name="Pohl T."/>
            <person name="Merkel B.J."/>
            <person name="Hornburger P."/>
            <person name="Mueller R.-W."/>
            <person name="Bruemmer F."/>
            <person name="Labrenz M."/>
            <person name="Spormann A.M."/>
            <person name="Op den Camp H."/>
            <person name="Overmann J."/>
            <person name="Amann R."/>
            <person name="Jetten M.S.M."/>
            <person name="Mascher T."/>
            <person name="Medema M.H."/>
            <person name="Devos D.P."/>
            <person name="Kaster A.-K."/>
            <person name="Ovreas L."/>
            <person name="Rohde M."/>
            <person name="Galperin M.Y."/>
            <person name="Jogler C."/>
        </authorList>
    </citation>
    <scope>NUCLEOTIDE SEQUENCE [LARGE SCALE GENOMIC DNA]</scope>
    <source>
        <strain evidence="2 3">EC9</strain>
    </source>
</reference>
<feature type="compositionally biased region" description="Polar residues" evidence="1">
    <location>
        <begin position="240"/>
        <end position="260"/>
    </location>
</feature>
<dbReference type="Proteomes" id="UP000319557">
    <property type="component" value="Chromosome"/>
</dbReference>